<keyword evidence="4" id="KW-0645">Protease</keyword>
<keyword evidence="9" id="KW-0812">Transmembrane</keyword>
<evidence type="ECO:0000256" key="4">
    <source>
        <dbReference type="ARBA" id="ARBA00022670"/>
    </source>
</evidence>
<comment type="cofactor">
    <cofactor evidence="1">
        <name>Zn(2+)</name>
        <dbReference type="ChEBI" id="CHEBI:29105"/>
    </cofactor>
</comment>
<keyword evidence="8" id="KW-0482">Metalloprotease</keyword>
<dbReference type="Proteomes" id="UP000325440">
    <property type="component" value="Unassembled WGS sequence"/>
</dbReference>
<gene>
    <name evidence="12" type="ORF">CINCED_3A013094</name>
</gene>
<dbReference type="GO" id="GO:0004222">
    <property type="term" value="F:metalloendopeptidase activity"/>
    <property type="evidence" value="ECO:0007669"/>
    <property type="project" value="InterPro"/>
</dbReference>
<evidence type="ECO:0000259" key="10">
    <source>
        <dbReference type="Pfam" id="PF01431"/>
    </source>
</evidence>
<sequence>MSDDEDLATSKLRGDEPNVIDPGSGYSKLFKNKRGSRRWYYIVLITLVIIVFAVLVLAVIGISYAHFKSVSQQHTKICTTEDCLRSATAFVESMNRSVNPCEDFYQFACGRYGNKHRIPKTFVSNDPFAETNDKMITFIRDYMEKNDDDNDPYALVQSRQLYRSCMATDEIDAAGLKPMINILTEIGLPHLGIPIKHSKKNSLSSILAKVKKYLNLDYLFSTTIDPDTKNRTLNNISLSKPRNINIFPVHKMTDRIVKMSSRKMRETLASEETIDSETENEDSERIQYIESYGKYFNGIWMEIYKHEFNNTQMPKSTLIHELGAKLKELLVFDNKLMTIKDEVYETDQELPTIMTVEKLQKFTDDITQNFSKVNEPTIDWKEYFTILFKDVDNVSLDFDTDFIHISNIEYFDALFKLLINSSETQNLLNIWWEVVVTLIPYTNNQLRFVQDRFYFDTTGLESSPRSVYCANAVNSMMGMAVARALVDIESVKTNTNMATNMLLNIHWAFEEIVKELNWMDDTTKKLTLYKANQMKMFVGYPEFIKNGSELNAYYSDFKVVENDYFGNVIRFVQRDLNNTLVLLREYNDYSINSWSTNPLEVNAYNWIQANAITIPAGILQFPFFGHDLQVLNYGFLGSILGHELTHGFDNTGRKFDHDGNENMWWTNKTISEYEKRSQCFIDHYESYLLPGIDDKINGKLTLDENIADNGGIREAFMAYKKFVTNHGEESKLPGLEEFTNEQIYFLAFANNWCEASTLMSLSQSLLDEHSPNYVRVIAGLTNSEEFSQVWNCPKGTRMNPTTEKCKIW</sequence>
<evidence type="ECO:0000259" key="11">
    <source>
        <dbReference type="Pfam" id="PF05649"/>
    </source>
</evidence>
<dbReference type="Gene3D" id="1.10.1380.10">
    <property type="entry name" value="Neutral endopeptidase , domain2"/>
    <property type="match status" value="1"/>
</dbReference>
<dbReference type="InterPro" id="IPR008753">
    <property type="entry name" value="Peptidase_M13_N"/>
</dbReference>
<keyword evidence="9" id="KW-1133">Transmembrane helix</keyword>
<keyword evidence="6" id="KW-0378">Hydrolase</keyword>
<evidence type="ECO:0000256" key="5">
    <source>
        <dbReference type="ARBA" id="ARBA00022723"/>
    </source>
</evidence>
<dbReference type="PROSITE" id="PS51885">
    <property type="entry name" value="NEPRILYSIN"/>
    <property type="match status" value="1"/>
</dbReference>
<dbReference type="OrthoDB" id="6475849at2759"/>
<comment type="similarity">
    <text evidence="3">Belongs to the peptidase M13 family.</text>
</comment>
<evidence type="ECO:0000256" key="3">
    <source>
        <dbReference type="ARBA" id="ARBA00007357"/>
    </source>
</evidence>
<evidence type="ECO:0000256" key="8">
    <source>
        <dbReference type="ARBA" id="ARBA00023049"/>
    </source>
</evidence>
<dbReference type="InterPro" id="IPR024079">
    <property type="entry name" value="MetalloPept_cat_dom_sf"/>
</dbReference>
<evidence type="ECO:0000256" key="7">
    <source>
        <dbReference type="ARBA" id="ARBA00022833"/>
    </source>
</evidence>
<dbReference type="PANTHER" id="PTHR11733:SF133">
    <property type="entry name" value="PHOSPHATE-REGULATING NEUTRAL ENDOPEPTIDASE PHEX"/>
    <property type="match status" value="1"/>
</dbReference>
<evidence type="ECO:0000256" key="6">
    <source>
        <dbReference type="ARBA" id="ARBA00022801"/>
    </source>
</evidence>
<dbReference type="InterPro" id="IPR000718">
    <property type="entry name" value="Peptidase_M13"/>
</dbReference>
<evidence type="ECO:0000313" key="12">
    <source>
        <dbReference type="EMBL" id="VVC39608.1"/>
    </source>
</evidence>
<keyword evidence="5" id="KW-0479">Metal-binding</keyword>
<evidence type="ECO:0000256" key="1">
    <source>
        <dbReference type="ARBA" id="ARBA00001947"/>
    </source>
</evidence>
<evidence type="ECO:0000256" key="2">
    <source>
        <dbReference type="ARBA" id="ARBA00004401"/>
    </source>
</evidence>
<protein>
    <submittedName>
        <fullName evidence="12">Metallopeptidase, catalytic domain,Peptidase M13, C-terminal domain,Peptidase M13,Peptidase M13, N</fullName>
    </submittedName>
</protein>
<name>A0A5E4NAX4_9HEMI</name>
<dbReference type="SUPFAM" id="SSF55486">
    <property type="entry name" value="Metalloproteases ('zincins'), catalytic domain"/>
    <property type="match status" value="1"/>
</dbReference>
<dbReference type="GO" id="GO:0016485">
    <property type="term" value="P:protein processing"/>
    <property type="evidence" value="ECO:0007669"/>
    <property type="project" value="TreeGrafter"/>
</dbReference>
<feature type="transmembrane region" description="Helical" evidence="9">
    <location>
        <begin position="39"/>
        <end position="67"/>
    </location>
</feature>
<dbReference type="PRINTS" id="PR00786">
    <property type="entry name" value="NEPRILYSIN"/>
</dbReference>
<feature type="domain" description="Peptidase M13 C-terminal" evidence="10">
    <location>
        <begin position="602"/>
        <end position="804"/>
    </location>
</feature>
<dbReference type="InterPro" id="IPR042089">
    <property type="entry name" value="Peptidase_M13_dom_2"/>
</dbReference>
<dbReference type="AlphaFoldDB" id="A0A5E4NAX4"/>
<keyword evidence="9" id="KW-0472">Membrane</keyword>
<comment type="subcellular location">
    <subcellularLocation>
        <location evidence="2">Cell membrane</location>
        <topology evidence="2">Single-pass type II membrane protein</topology>
    </subcellularLocation>
</comment>
<dbReference type="CDD" id="cd08662">
    <property type="entry name" value="M13"/>
    <property type="match status" value="1"/>
</dbReference>
<dbReference type="PANTHER" id="PTHR11733">
    <property type="entry name" value="ZINC METALLOPROTEASE FAMILY M13 NEPRILYSIN-RELATED"/>
    <property type="match status" value="1"/>
</dbReference>
<dbReference type="GO" id="GO:0005886">
    <property type="term" value="C:plasma membrane"/>
    <property type="evidence" value="ECO:0007669"/>
    <property type="project" value="UniProtKB-SubCell"/>
</dbReference>
<dbReference type="GO" id="GO:0046872">
    <property type="term" value="F:metal ion binding"/>
    <property type="evidence" value="ECO:0007669"/>
    <property type="project" value="UniProtKB-KW"/>
</dbReference>
<dbReference type="EMBL" id="CABPRJ010001896">
    <property type="protein sequence ID" value="VVC39608.1"/>
    <property type="molecule type" value="Genomic_DNA"/>
</dbReference>
<keyword evidence="7" id="KW-0862">Zinc</keyword>
<feature type="domain" description="Peptidase M13 N-terminal" evidence="11">
    <location>
        <begin position="100"/>
        <end position="541"/>
    </location>
</feature>
<evidence type="ECO:0000256" key="9">
    <source>
        <dbReference type="SAM" id="Phobius"/>
    </source>
</evidence>
<dbReference type="Pfam" id="PF01431">
    <property type="entry name" value="Peptidase_M13"/>
    <property type="match status" value="1"/>
</dbReference>
<evidence type="ECO:0000313" key="13">
    <source>
        <dbReference type="Proteomes" id="UP000325440"/>
    </source>
</evidence>
<dbReference type="InterPro" id="IPR018497">
    <property type="entry name" value="Peptidase_M13_C"/>
</dbReference>
<dbReference type="Pfam" id="PF05649">
    <property type="entry name" value="Peptidase_M13_N"/>
    <property type="match status" value="1"/>
</dbReference>
<proteinExistence type="inferred from homology"/>
<dbReference type="Gene3D" id="3.40.390.10">
    <property type="entry name" value="Collagenase (Catalytic Domain)"/>
    <property type="match status" value="1"/>
</dbReference>
<organism evidence="12 13">
    <name type="scientific">Cinara cedri</name>
    <dbReference type="NCBI Taxonomy" id="506608"/>
    <lineage>
        <taxon>Eukaryota</taxon>
        <taxon>Metazoa</taxon>
        <taxon>Ecdysozoa</taxon>
        <taxon>Arthropoda</taxon>
        <taxon>Hexapoda</taxon>
        <taxon>Insecta</taxon>
        <taxon>Pterygota</taxon>
        <taxon>Neoptera</taxon>
        <taxon>Paraneoptera</taxon>
        <taxon>Hemiptera</taxon>
        <taxon>Sternorrhyncha</taxon>
        <taxon>Aphidomorpha</taxon>
        <taxon>Aphidoidea</taxon>
        <taxon>Aphididae</taxon>
        <taxon>Lachninae</taxon>
        <taxon>Cinara</taxon>
    </lineage>
</organism>
<keyword evidence="13" id="KW-1185">Reference proteome</keyword>
<reference evidence="12 13" key="1">
    <citation type="submission" date="2019-08" db="EMBL/GenBank/DDBJ databases">
        <authorList>
            <person name="Alioto T."/>
            <person name="Alioto T."/>
            <person name="Gomez Garrido J."/>
        </authorList>
    </citation>
    <scope>NUCLEOTIDE SEQUENCE [LARGE SCALE GENOMIC DNA]</scope>
</reference>
<accession>A0A5E4NAX4</accession>